<dbReference type="GO" id="GO:0008983">
    <property type="term" value="F:protein-glutamate O-methyltransferase activity"/>
    <property type="evidence" value="ECO:0007669"/>
    <property type="project" value="UniProtKB-EC"/>
</dbReference>
<dbReference type="GO" id="GO:0032259">
    <property type="term" value="P:methylation"/>
    <property type="evidence" value="ECO:0007669"/>
    <property type="project" value="UniProtKB-KW"/>
</dbReference>
<dbReference type="Pfam" id="PF03705">
    <property type="entry name" value="CheR_N"/>
    <property type="match status" value="1"/>
</dbReference>
<dbReference type="RefSeq" id="WP_129048566.1">
    <property type="nucleotide sequence ID" value="NZ_SDHX01000002.1"/>
</dbReference>
<sequence length="274" mass="32009">MRESEFEFIRNLVYQRSRICLDAGKREMVSARLGKRLRATNLTSVTDYCRLLQSPQAGEELAHLIDTISTNHTFFFRENAHFDFVRDRIVPEMRQRQRTERWPRFLAWSAACSSGEEPYSLAITLQEALGTEWDWHIQCTDISHRILDQAGKAIYRTDIIERMPAATVKKYFQKGVGPQEGNYRVRAELRQRLSFHQLNLLDRESPLPDLFHVIFCRNVMIYFDRQTQEELVRRLAKKLIPGGYLLVGHSESLTGINHSLELVRPATYRRPPAS</sequence>
<dbReference type="PRINTS" id="PR00996">
    <property type="entry name" value="CHERMTFRASE"/>
</dbReference>
<dbReference type="EMBL" id="SDHX01000002">
    <property type="protein sequence ID" value="RXK52976.1"/>
    <property type="molecule type" value="Genomic_DNA"/>
</dbReference>
<dbReference type="PANTHER" id="PTHR24422">
    <property type="entry name" value="CHEMOTAXIS PROTEIN METHYLTRANSFERASE"/>
    <property type="match status" value="1"/>
</dbReference>
<dbReference type="InterPro" id="IPR036804">
    <property type="entry name" value="CheR_N_sf"/>
</dbReference>
<evidence type="ECO:0000313" key="7">
    <source>
        <dbReference type="EMBL" id="RXK52976.1"/>
    </source>
</evidence>
<dbReference type="InterPro" id="IPR022641">
    <property type="entry name" value="CheR_N"/>
</dbReference>
<dbReference type="Gene3D" id="3.40.50.150">
    <property type="entry name" value="Vaccinia Virus protein VP39"/>
    <property type="match status" value="1"/>
</dbReference>
<proteinExistence type="predicted"/>
<keyword evidence="8" id="KW-1185">Reference proteome</keyword>
<name>A0A4V1M5W9_9BACT</name>
<dbReference type="InterPro" id="IPR029063">
    <property type="entry name" value="SAM-dependent_MTases_sf"/>
</dbReference>
<dbReference type="SMART" id="SM00138">
    <property type="entry name" value="MeTrc"/>
    <property type="match status" value="1"/>
</dbReference>
<dbReference type="PIRSF" id="PIRSF000410">
    <property type="entry name" value="CheR"/>
    <property type="match status" value="1"/>
</dbReference>
<evidence type="ECO:0000259" key="6">
    <source>
        <dbReference type="PROSITE" id="PS50123"/>
    </source>
</evidence>
<dbReference type="SUPFAM" id="SSF53335">
    <property type="entry name" value="S-adenosyl-L-methionine-dependent methyltransferases"/>
    <property type="match status" value="1"/>
</dbReference>
<protein>
    <recommendedName>
        <fullName evidence="2">protein-glutamate O-methyltransferase</fullName>
        <ecNumber evidence="2">2.1.1.80</ecNumber>
    </recommendedName>
</protein>
<dbReference type="Pfam" id="PF01739">
    <property type="entry name" value="CheR"/>
    <property type="match status" value="1"/>
</dbReference>
<dbReference type="Gene3D" id="1.10.155.10">
    <property type="entry name" value="Chemotaxis receptor methyltransferase CheR, N-terminal domain"/>
    <property type="match status" value="1"/>
</dbReference>
<dbReference type="EC" id="2.1.1.80" evidence="2"/>
<dbReference type="Proteomes" id="UP000290218">
    <property type="component" value="Unassembled WGS sequence"/>
</dbReference>
<dbReference type="InterPro" id="IPR000780">
    <property type="entry name" value="CheR_MeTrfase"/>
</dbReference>
<gene>
    <name evidence="7" type="ORF">ESB00_14785</name>
</gene>
<dbReference type="OrthoDB" id="9816309at2"/>
<keyword evidence="4 7" id="KW-0808">Transferase</keyword>
<evidence type="ECO:0000256" key="4">
    <source>
        <dbReference type="ARBA" id="ARBA00022679"/>
    </source>
</evidence>
<evidence type="ECO:0000256" key="5">
    <source>
        <dbReference type="ARBA" id="ARBA00022691"/>
    </source>
</evidence>
<dbReference type="AlphaFoldDB" id="A0A4V1M5W9"/>
<evidence type="ECO:0000313" key="8">
    <source>
        <dbReference type="Proteomes" id="UP000290218"/>
    </source>
</evidence>
<dbReference type="PROSITE" id="PS50123">
    <property type="entry name" value="CHER"/>
    <property type="match status" value="1"/>
</dbReference>
<accession>A0A4V1M5W9</accession>
<dbReference type="InterPro" id="IPR026024">
    <property type="entry name" value="Chemotaxis_MeTrfase_CheR"/>
</dbReference>
<reference evidence="7 8" key="1">
    <citation type="submission" date="2019-01" db="EMBL/GenBank/DDBJ databases">
        <title>Lacunisphaera sp. strain TWA-58.</title>
        <authorList>
            <person name="Chen W.-M."/>
        </authorList>
    </citation>
    <scope>NUCLEOTIDE SEQUENCE [LARGE SCALE GENOMIC DNA]</scope>
    <source>
        <strain evidence="7 8">TWA-58</strain>
    </source>
</reference>
<evidence type="ECO:0000256" key="1">
    <source>
        <dbReference type="ARBA" id="ARBA00001541"/>
    </source>
</evidence>
<comment type="caution">
    <text evidence="7">The sequence shown here is derived from an EMBL/GenBank/DDBJ whole genome shotgun (WGS) entry which is preliminary data.</text>
</comment>
<dbReference type="SUPFAM" id="SSF47757">
    <property type="entry name" value="Chemotaxis receptor methyltransferase CheR, N-terminal domain"/>
    <property type="match status" value="1"/>
</dbReference>
<dbReference type="InterPro" id="IPR022642">
    <property type="entry name" value="CheR_C"/>
</dbReference>
<dbReference type="PANTHER" id="PTHR24422:SF26">
    <property type="entry name" value="CHEMOTAXIS PROTEIN METHYLTRANSFERASE"/>
    <property type="match status" value="1"/>
</dbReference>
<evidence type="ECO:0000256" key="3">
    <source>
        <dbReference type="ARBA" id="ARBA00022603"/>
    </source>
</evidence>
<dbReference type="InterPro" id="IPR050903">
    <property type="entry name" value="Bact_Chemotaxis_MeTrfase"/>
</dbReference>
<feature type="domain" description="CheR-type methyltransferase" evidence="6">
    <location>
        <begin position="1"/>
        <end position="273"/>
    </location>
</feature>
<organism evidence="7 8">
    <name type="scientific">Oleiharenicola lentus</name>
    <dbReference type="NCBI Taxonomy" id="2508720"/>
    <lineage>
        <taxon>Bacteria</taxon>
        <taxon>Pseudomonadati</taxon>
        <taxon>Verrucomicrobiota</taxon>
        <taxon>Opitutia</taxon>
        <taxon>Opitutales</taxon>
        <taxon>Opitutaceae</taxon>
        <taxon>Oleiharenicola</taxon>
    </lineage>
</organism>
<comment type="catalytic activity">
    <reaction evidence="1">
        <text>L-glutamyl-[protein] + S-adenosyl-L-methionine = [protein]-L-glutamate 5-O-methyl ester + S-adenosyl-L-homocysteine</text>
        <dbReference type="Rhea" id="RHEA:24452"/>
        <dbReference type="Rhea" id="RHEA-COMP:10208"/>
        <dbReference type="Rhea" id="RHEA-COMP:10311"/>
        <dbReference type="ChEBI" id="CHEBI:29973"/>
        <dbReference type="ChEBI" id="CHEBI:57856"/>
        <dbReference type="ChEBI" id="CHEBI:59789"/>
        <dbReference type="ChEBI" id="CHEBI:82795"/>
        <dbReference type="EC" id="2.1.1.80"/>
    </reaction>
</comment>
<keyword evidence="3 7" id="KW-0489">Methyltransferase</keyword>
<evidence type="ECO:0000256" key="2">
    <source>
        <dbReference type="ARBA" id="ARBA00012534"/>
    </source>
</evidence>
<keyword evidence="5" id="KW-0949">S-adenosyl-L-methionine</keyword>